<feature type="domain" description="UvrD-like helicase ATP-binding" evidence="7">
    <location>
        <begin position="23"/>
        <end position="328"/>
    </location>
</feature>
<dbReference type="Pfam" id="PF00580">
    <property type="entry name" value="UvrD-helicase"/>
    <property type="match status" value="1"/>
</dbReference>
<evidence type="ECO:0000313" key="8">
    <source>
        <dbReference type="EMBL" id="RIV46387.1"/>
    </source>
</evidence>
<protein>
    <recommendedName>
        <fullName evidence="5">DNA 3'-5' helicase II</fullName>
    </recommendedName>
</protein>
<dbReference type="SUPFAM" id="SSF52540">
    <property type="entry name" value="P-loop containing nucleoside triphosphate hydrolases"/>
    <property type="match status" value="1"/>
</dbReference>
<dbReference type="GO" id="GO:0005524">
    <property type="term" value="F:ATP binding"/>
    <property type="evidence" value="ECO:0007669"/>
    <property type="project" value="UniProtKB-UniRule"/>
</dbReference>
<sequence>MPMGISITPEDIAYAEKILLPEGKTFDEERINFIANLDTIDLQAVPGSGKTTALLAKLLILERYLPFEDGSGILVISHTNTAVDEIKKVVSKHCNKLSGYPSFIGTIQAFVDHFLAIPFYTLKFNFKPYRIDADLYDEKAKELFSTMPNSAAKSWMNRRHEPENFFAQMRFDTESNIVSGINGNIVLRSASNSTTYRQIKSYKMNLLKWGYLHYEDAYWLADLYINSYPEIKSFLQKRFKYVFVDEMQDMDVHQYQILEKIFFDEGRSVSKFQRIGDKNQAIYNGSVKIQNIWTNRPSVLALNGSHRLPPHFADIVNCFALERETGFHVNGLGETAVQPHIIIYDDVCISNVIGRYIQIIRAYQESNHIPLDPDHPFKAIAWNTDWKKPEDVEDAGKIRLVDYHQLFTRESHKPKNEYSGLMSYLRYYDRTKKTLEPIRKNILNALLKVLRLESVLDDKGRYYTKRKLITQLRENVTGDFYEKFNQLIYNTSIEIIKGHEDSAFQLVKDFIPELLAIFGKSISSSSEFINATIQTNETTEEEENTGSDNPNIIELDGVQVEIGTVHSSKGQTHTCTLYLETYYQGDYESARLAGQYRGQEFPATENRTYHQQSAVMSYVGLSRPTHLLCVAVHRDRFNEHLTDIDTSIWNIIRIDQE</sequence>
<comment type="caution">
    <text evidence="8">The sequence shown here is derived from an EMBL/GenBank/DDBJ whole genome shotgun (WGS) entry which is preliminary data.</text>
</comment>
<dbReference type="OrthoDB" id="1100019at2"/>
<evidence type="ECO:0000313" key="10">
    <source>
        <dbReference type="Proteomes" id="UP000266691"/>
    </source>
</evidence>
<dbReference type="GO" id="GO:0003677">
    <property type="term" value="F:DNA binding"/>
    <property type="evidence" value="ECO:0007669"/>
    <property type="project" value="InterPro"/>
</dbReference>
<dbReference type="EMBL" id="VNWK01000011">
    <property type="protein sequence ID" value="TXJ99048.1"/>
    <property type="molecule type" value="Genomic_DNA"/>
</dbReference>
<reference evidence="8 10" key="1">
    <citation type="submission" date="2018-08" db="EMBL/GenBank/DDBJ databases">
        <title>Proposal of Muricauda 72 sp.nov. and Muricauda NH166 sp.nov., isolated from seawater.</title>
        <authorList>
            <person name="Cheng H."/>
            <person name="Wu Y.-H."/>
            <person name="Guo L.-L."/>
            <person name="Xu X.-W."/>
        </authorList>
    </citation>
    <scope>NUCLEOTIDE SEQUENCE [LARGE SCALE GENOMIC DNA]</scope>
    <source>
        <strain evidence="8 10">72</strain>
    </source>
</reference>
<evidence type="ECO:0000256" key="1">
    <source>
        <dbReference type="ARBA" id="ARBA00022741"/>
    </source>
</evidence>
<dbReference type="PROSITE" id="PS51198">
    <property type="entry name" value="UVRD_HELICASE_ATP_BIND"/>
    <property type="match status" value="1"/>
</dbReference>
<evidence type="ECO:0000256" key="5">
    <source>
        <dbReference type="ARBA" id="ARBA00034923"/>
    </source>
</evidence>
<evidence type="ECO:0000256" key="3">
    <source>
        <dbReference type="ARBA" id="ARBA00022806"/>
    </source>
</evidence>
<feature type="binding site" evidence="6">
    <location>
        <begin position="44"/>
        <end position="51"/>
    </location>
    <ligand>
        <name>ATP</name>
        <dbReference type="ChEBI" id="CHEBI:30616"/>
    </ligand>
</feature>
<name>A0A3A1NKK4_9FLAO</name>
<dbReference type="AlphaFoldDB" id="A0A3A1NKK4"/>
<dbReference type="GO" id="GO:0000725">
    <property type="term" value="P:recombinational repair"/>
    <property type="evidence" value="ECO:0007669"/>
    <property type="project" value="TreeGrafter"/>
</dbReference>
<dbReference type="InterPro" id="IPR000212">
    <property type="entry name" value="DNA_helicase_UvrD/REP"/>
</dbReference>
<dbReference type="GO" id="GO:0043138">
    <property type="term" value="F:3'-5' DNA helicase activity"/>
    <property type="evidence" value="ECO:0007669"/>
    <property type="project" value="TreeGrafter"/>
</dbReference>
<evidence type="ECO:0000313" key="9">
    <source>
        <dbReference type="EMBL" id="TXJ99048.1"/>
    </source>
</evidence>
<proteinExistence type="predicted"/>
<keyword evidence="11" id="KW-1185">Reference proteome</keyword>
<gene>
    <name evidence="8" type="ORF">D2V05_03285</name>
    <name evidence="9" type="ORF">FQ017_03270</name>
</gene>
<organism evidence="8 10">
    <name type="scientific">Flagellimonas pelagia</name>
    <dbReference type="NCBI Taxonomy" id="2306998"/>
    <lineage>
        <taxon>Bacteria</taxon>
        <taxon>Pseudomonadati</taxon>
        <taxon>Bacteroidota</taxon>
        <taxon>Flavobacteriia</taxon>
        <taxon>Flavobacteriales</taxon>
        <taxon>Flavobacteriaceae</taxon>
        <taxon>Flagellimonas</taxon>
    </lineage>
</organism>
<reference evidence="9 11" key="2">
    <citation type="submission" date="2019-07" db="EMBL/GenBank/DDBJ databases">
        <title>Draft genome of two Muricauda strains isolated from deep sea.</title>
        <authorList>
            <person name="Sun C."/>
        </authorList>
    </citation>
    <scope>NUCLEOTIDE SEQUENCE [LARGE SCALE GENOMIC DNA]</scope>
    <source>
        <strain evidence="9 11">72</strain>
    </source>
</reference>
<evidence type="ECO:0000256" key="6">
    <source>
        <dbReference type="PROSITE-ProRule" id="PRU00560"/>
    </source>
</evidence>
<keyword evidence="4 6" id="KW-0067">ATP-binding</keyword>
<dbReference type="PANTHER" id="PTHR11070">
    <property type="entry name" value="UVRD / RECB / PCRA DNA HELICASE FAMILY MEMBER"/>
    <property type="match status" value="1"/>
</dbReference>
<dbReference type="Proteomes" id="UP000266691">
    <property type="component" value="Unassembled WGS sequence"/>
</dbReference>
<evidence type="ECO:0000313" key="11">
    <source>
        <dbReference type="Proteomes" id="UP000321621"/>
    </source>
</evidence>
<dbReference type="GO" id="GO:0016787">
    <property type="term" value="F:hydrolase activity"/>
    <property type="evidence" value="ECO:0007669"/>
    <property type="project" value="UniProtKB-UniRule"/>
</dbReference>
<dbReference type="Proteomes" id="UP000321621">
    <property type="component" value="Unassembled WGS sequence"/>
</dbReference>
<evidence type="ECO:0000259" key="7">
    <source>
        <dbReference type="PROSITE" id="PS51198"/>
    </source>
</evidence>
<dbReference type="EMBL" id="QXFI01000011">
    <property type="protein sequence ID" value="RIV46387.1"/>
    <property type="molecule type" value="Genomic_DNA"/>
</dbReference>
<keyword evidence="1 6" id="KW-0547">Nucleotide-binding</keyword>
<evidence type="ECO:0000256" key="4">
    <source>
        <dbReference type="ARBA" id="ARBA00022840"/>
    </source>
</evidence>
<accession>A0A3A1NKK4</accession>
<dbReference type="InterPro" id="IPR027417">
    <property type="entry name" value="P-loop_NTPase"/>
</dbReference>
<dbReference type="Gene3D" id="3.40.50.300">
    <property type="entry name" value="P-loop containing nucleotide triphosphate hydrolases"/>
    <property type="match status" value="1"/>
</dbReference>
<keyword evidence="3 6" id="KW-0347">Helicase</keyword>
<evidence type="ECO:0000256" key="2">
    <source>
        <dbReference type="ARBA" id="ARBA00022801"/>
    </source>
</evidence>
<dbReference type="InterPro" id="IPR014016">
    <property type="entry name" value="UvrD-like_ATP-bd"/>
</dbReference>
<dbReference type="PANTHER" id="PTHR11070:SF2">
    <property type="entry name" value="ATP-DEPENDENT DNA HELICASE SRS2"/>
    <property type="match status" value="1"/>
</dbReference>
<keyword evidence="2 6" id="KW-0378">Hydrolase</keyword>